<organism evidence="14 15">
    <name type="scientific">Fodinisporobacter ferrooxydans</name>
    <dbReference type="NCBI Taxonomy" id="2901836"/>
    <lineage>
        <taxon>Bacteria</taxon>
        <taxon>Bacillati</taxon>
        <taxon>Bacillota</taxon>
        <taxon>Bacilli</taxon>
        <taxon>Bacillales</taxon>
        <taxon>Alicyclobacillaceae</taxon>
        <taxon>Fodinisporobacter</taxon>
    </lineage>
</organism>
<dbReference type="EMBL" id="CP089291">
    <property type="protein sequence ID" value="UOF91780.1"/>
    <property type="molecule type" value="Genomic_DNA"/>
</dbReference>
<dbReference type="InterPro" id="IPR012763">
    <property type="entry name" value="DNA_pol_III_sug/sutau_N"/>
</dbReference>
<evidence type="ECO:0000256" key="7">
    <source>
        <dbReference type="ARBA" id="ARBA00022741"/>
    </source>
</evidence>
<dbReference type="Pfam" id="PF12169">
    <property type="entry name" value="DNA_pol3_gamma3"/>
    <property type="match status" value="1"/>
</dbReference>
<keyword evidence="9" id="KW-0067">ATP-binding</keyword>
<evidence type="ECO:0000256" key="3">
    <source>
        <dbReference type="ARBA" id="ARBA00022679"/>
    </source>
</evidence>
<keyword evidence="3 14" id="KW-0808">Transferase</keyword>
<feature type="region of interest" description="Disordered" evidence="12">
    <location>
        <begin position="403"/>
        <end position="449"/>
    </location>
</feature>
<feature type="domain" description="AAA+ ATPase" evidence="13">
    <location>
        <begin position="37"/>
        <end position="179"/>
    </location>
</feature>
<keyword evidence="4 14" id="KW-0548">Nucleotidyltransferase</keyword>
<protein>
    <recommendedName>
        <fullName evidence="2">DNA-directed DNA polymerase</fullName>
        <ecNumber evidence="2">2.7.7.7</ecNumber>
    </recommendedName>
</protein>
<comment type="catalytic activity">
    <reaction evidence="11">
        <text>DNA(n) + a 2'-deoxyribonucleoside 5'-triphosphate = DNA(n+1) + diphosphate</text>
        <dbReference type="Rhea" id="RHEA:22508"/>
        <dbReference type="Rhea" id="RHEA-COMP:17339"/>
        <dbReference type="Rhea" id="RHEA-COMP:17340"/>
        <dbReference type="ChEBI" id="CHEBI:33019"/>
        <dbReference type="ChEBI" id="CHEBI:61560"/>
        <dbReference type="ChEBI" id="CHEBI:173112"/>
        <dbReference type="EC" id="2.7.7.7"/>
    </reaction>
</comment>
<evidence type="ECO:0000256" key="8">
    <source>
        <dbReference type="ARBA" id="ARBA00022833"/>
    </source>
</evidence>
<dbReference type="Proteomes" id="UP000830167">
    <property type="component" value="Chromosome"/>
</dbReference>
<evidence type="ECO:0000256" key="10">
    <source>
        <dbReference type="ARBA" id="ARBA00022932"/>
    </source>
</evidence>
<evidence type="ECO:0000256" key="2">
    <source>
        <dbReference type="ARBA" id="ARBA00012417"/>
    </source>
</evidence>
<keyword evidence="15" id="KW-1185">Reference proteome</keyword>
<keyword evidence="8" id="KW-0862">Zinc</keyword>
<evidence type="ECO:0000313" key="14">
    <source>
        <dbReference type="EMBL" id="UOF91780.1"/>
    </source>
</evidence>
<evidence type="ECO:0000256" key="1">
    <source>
        <dbReference type="ARBA" id="ARBA00006360"/>
    </source>
</evidence>
<dbReference type="PANTHER" id="PTHR11669">
    <property type="entry name" value="REPLICATION FACTOR C / DNA POLYMERASE III GAMMA-TAU SUBUNIT"/>
    <property type="match status" value="1"/>
</dbReference>
<dbReference type="CDD" id="cd18137">
    <property type="entry name" value="HLD_clamp_pol_III_gamma_tau"/>
    <property type="match status" value="1"/>
</dbReference>
<dbReference type="InterPro" id="IPR001270">
    <property type="entry name" value="ClpA/B"/>
</dbReference>
<dbReference type="Pfam" id="PF22608">
    <property type="entry name" value="DNAX_ATPase_lid"/>
    <property type="match status" value="1"/>
</dbReference>
<gene>
    <name evidence="14" type="primary">dnaX</name>
    <name evidence="14" type="ORF">LSG31_05925</name>
</gene>
<dbReference type="InterPro" id="IPR048448">
    <property type="entry name" value="DnaX-like_C"/>
</dbReference>
<evidence type="ECO:0000259" key="13">
    <source>
        <dbReference type="SMART" id="SM00382"/>
    </source>
</evidence>
<evidence type="ECO:0000256" key="11">
    <source>
        <dbReference type="ARBA" id="ARBA00049244"/>
    </source>
</evidence>
<evidence type="ECO:0000256" key="5">
    <source>
        <dbReference type="ARBA" id="ARBA00022705"/>
    </source>
</evidence>
<dbReference type="EC" id="2.7.7.7" evidence="2"/>
<dbReference type="GO" id="GO:0003887">
    <property type="term" value="F:DNA-directed DNA polymerase activity"/>
    <property type="evidence" value="ECO:0007669"/>
    <property type="project" value="UniProtKB-EC"/>
</dbReference>
<dbReference type="InterPro" id="IPR008921">
    <property type="entry name" value="DNA_pol3_clamp-load_cplx_C"/>
</dbReference>
<reference evidence="14" key="1">
    <citation type="submission" date="2021-12" db="EMBL/GenBank/DDBJ databases">
        <title>Alicyclobacillaceae gen. nov., sp. nov., isolated from chalcocite enrichment system.</title>
        <authorList>
            <person name="Jiang Z."/>
        </authorList>
    </citation>
    <scope>NUCLEOTIDE SEQUENCE</scope>
    <source>
        <strain evidence="14">MYW30-H2</strain>
    </source>
</reference>
<dbReference type="SMART" id="SM00382">
    <property type="entry name" value="AAA"/>
    <property type="match status" value="1"/>
</dbReference>
<name>A0ABY4CMR3_9BACL</name>
<evidence type="ECO:0000256" key="12">
    <source>
        <dbReference type="SAM" id="MobiDB-lite"/>
    </source>
</evidence>
<dbReference type="SUPFAM" id="SSF48019">
    <property type="entry name" value="post-AAA+ oligomerization domain-like"/>
    <property type="match status" value="1"/>
</dbReference>
<keyword evidence="7" id="KW-0547">Nucleotide-binding</keyword>
<dbReference type="Gene3D" id="3.40.50.300">
    <property type="entry name" value="P-loop containing nucleotide triphosphate hydrolases"/>
    <property type="match status" value="1"/>
</dbReference>
<evidence type="ECO:0000256" key="6">
    <source>
        <dbReference type="ARBA" id="ARBA00022723"/>
    </source>
</evidence>
<keyword evidence="5" id="KW-0235">DNA replication</keyword>
<dbReference type="InterPro" id="IPR003593">
    <property type="entry name" value="AAA+_ATPase"/>
</dbReference>
<dbReference type="Gene3D" id="1.10.8.60">
    <property type="match status" value="1"/>
</dbReference>
<dbReference type="InterPro" id="IPR050238">
    <property type="entry name" value="DNA_Rep/Repair_Clamp_Loader"/>
</dbReference>
<evidence type="ECO:0000256" key="9">
    <source>
        <dbReference type="ARBA" id="ARBA00022840"/>
    </source>
</evidence>
<feature type="compositionally biased region" description="Polar residues" evidence="12">
    <location>
        <begin position="403"/>
        <end position="415"/>
    </location>
</feature>
<dbReference type="PRINTS" id="PR00300">
    <property type="entry name" value="CLPPROTEASEA"/>
</dbReference>
<dbReference type="RefSeq" id="WP_347438468.1">
    <property type="nucleotide sequence ID" value="NZ_CP089291.1"/>
</dbReference>
<dbReference type="Gene3D" id="1.20.272.10">
    <property type="match status" value="1"/>
</dbReference>
<dbReference type="NCBIfam" id="TIGR02397">
    <property type="entry name" value="dnaX_nterm"/>
    <property type="match status" value="1"/>
</dbReference>
<dbReference type="SUPFAM" id="SSF52540">
    <property type="entry name" value="P-loop containing nucleoside triphosphate hydrolases"/>
    <property type="match status" value="1"/>
</dbReference>
<accession>A0ABY4CMR3</accession>
<dbReference type="InterPro" id="IPR022754">
    <property type="entry name" value="DNA_pol_III_gamma-3"/>
</dbReference>
<keyword evidence="6" id="KW-0479">Metal-binding</keyword>
<dbReference type="PANTHER" id="PTHR11669:SF0">
    <property type="entry name" value="PROTEIN STICHEL-LIKE 2"/>
    <property type="match status" value="1"/>
</dbReference>
<dbReference type="Pfam" id="PF20964">
    <property type="entry name" value="DnaX_C"/>
    <property type="match status" value="1"/>
</dbReference>
<evidence type="ECO:0000313" key="15">
    <source>
        <dbReference type="Proteomes" id="UP000830167"/>
    </source>
</evidence>
<comment type="similarity">
    <text evidence="1">Belongs to the DnaX/STICHEL family.</text>
</comment>
<feature type="compositionally biased region" description="Polar residues" evidence="12">
    <location>
        <begin position="434"/>
        <end position="446"/>
    </location>
</feature>
<dbReference type="InterPro" id="IPR045085">
    <property type="entry name" value="HLD_clamp_pol_III_gamma_tau"/>
</dbReference>
<sequence>MSYVALYREWRPQTFADMVGQAHIKTTLQNAIRYQRLAHAYLFSGPRGTGKTSTAKIFAKAINCEHGPAIEPCNSCPACRGITDGSIMDVVEIDAASNRGIEEIRDLREQVKYAPTEVRYKVYIIDEVHMLTTEAFNALLKTLEEPPRHVIFILATTEPHKLPATILSRCQRFDFRRIGTKDIVERLKQVALDKHVQVEEQVYWLIARMADGGMRDALSLFDQVISFDQQMITIDAVHSLLGSIRTEVIYTLFESIVKGDTAKAVQEFSNILQSGKDPSQCIHELLQVTRDVLMLKTVPDLPDIQERIEYDPAFSEFDKISNVADISFLMEQLTALQSDLKWNTNPRLMAEVTIVRLAQRQIHARQDIWERIQLLERKIEEFNQKNQQLIQSLPLQEQVTPSLTKVQKTNQSETPPGSIKKPVKQRVPGAIHSPSGTSQEISSSGTHARMVDSEQWNPTLFQSIRNQWPQILEEVKRRKITAQAWLLDGEPVAVAGHQLLAAFKNQIHRETVMKTINKSVIDEVLTQAANTQLELVALSQGEWKQLQQKIQTSVKTEAVSSEREEDFFAGHADQRSHTVSDPSKEPEWIEKTKELFGHENVLIIEQEEI</sequence>
<dbReference type="CDD" id="cd00009">
    <property type="entry name" value="AAA"/>
    <property type="match status" value="1"/>
</dbReference>
<dbReference type="Pfam" id="PF13177">
    <property type="entry name" value="DNA_pol3_delta2"/>
    <property type="match status" value="1"/>
</dbReference>
<evidence type="ECO:0000256" key="4">
    <source>
        <dbReference type="ARBA" id="ARBA00022695"/>
    </source>
</evidence>
<proteinExistence type="inferred from homology"/>
<keyword evidence="10" id="KW-0239">DNA-directed DNA polymerase</keyword>
<dbReference type="NCBIfam" id="NF004046">
    <property type="entry name" value="PRK05563.1"/>
    <property type="match status" value="1"/>
</dbReference>
<dbReference type="InterPro" id="IPR027417">
    <property type="entry name" value="P-loop_NTPase"/>
</dbReference>